<evidence type="ECO:0000313" key="1">
    <source>
        <dbReference type="EMBL" id="CAA9580079.1"/>
    </source>
</evidence>
<protein>
    <submittedName>
        <fullName evidence="1">Uncharacterized protein</fullName>
    </submittedName>
</protein>
<proteinExistence type="predicted"/>
<gene>
    <name evidence="1" type="ORF">AVDCRST_MAG87-3245</name>
</gene>
<accession>A0A6J4VQD0</accession>
<organism evidence="1">
    <name type="scientific">uncultured Thermomicrobiales bacterium</name>
    <dbReference type="NCBI Taxonomy" id="1645740"/>
    <lineage>
        <taxon>Bacteria</taxon>
        <taxon>Pseudomonadati</taxon>
        <taxon>Thermomicrobiota</taxon>
        <taxon>Thermomicrobia</taxon>
        <taxon>Thermomicrobiales</taxon>
        <taxon>environmental samples</taxon>
    </lineage>
</organism>
<dbReference type="AlphaFoldDB" id="A0A6J4VQD0"/>
<reference evidence="1" key="1">
    <citation type="submission" date="2020-02" db="EMBL/GenBank/DDBJ databases">
        <authorList>
            <person name="Meier V. D."/>
        </authorList>
    </citation>
    <scope>NUCLEOTIDE SEQUENCE</scope>
    <source>
        <strain evidence="1">AVDCRST_MAG87</strain>
    </source>
</reference>
<name>A0A6J4VQD0_9BACT</name>
<dbReference type="EMBL" id="CADCWJ010000714">
    <property type="protein sequence ID" value="CAA9580079.1"/>
    <property type="molecule type" value="Genomic_DNA"/>
</dbReference>
<sequence>MREALPVACRTADYRRLTDDFEESYRANGVAERFYLLVANCIQVYNRDLFIRPQGGGK</sequence>